<dbReference type="Proteomes" id="UP000682733">
    <property type="component" value="Unassembled WGS sequence"/>
</dbReference>
<evidence type="ECO:0000313" key="2">
    <source>
        <dbReference type="EMBL" id="CAF1296464.1"/>
    </source>
</evidence>
<gene>
    <name evidence="2" type="ORF">OVA965_LOCUS28323</name>
    <name evidence="3" type="ORF">TMI583_LOCUS29076</name>
</gene>
<name>A0A8S2QFJ2_9BILA</name>
<evidence type="ECO:0000313" key="3">
    <source>
        <dbReference type="EMBL" id="CAF4101727.1"/>
    </source>
</evidence>
<feature type="transmembrane region" description="Helical" evidence="1">
    <location>
        <begin position="125"/>
        <end position="147"/>
    </location>
</feature>
<accession>A0A8S2QFJ2</accession>
<keyword evidence="1" id="KW-0472">Membrane</keyword>
<organism evidence="3 4">
    <name type="scientific">Didymodactylos carnosus</name>
    <dbReference type="NCBI Taxonomy" id="1234261"/>
    <lineage>
        <taxon>Eukaryota</taxon>
        <taxon>Metazoa</taxon>
        <taxon>Spiralia</taxon>
        <taxon>Gnathifera</taxon>
        <taxon>Rotifera</taxon>
        <taxon>Eurotatoria</taxon>
        <taxon>Bdelloidea</taxon>
        <taxon>Philodinida</taxon>
        <taxon>Philodinidae</taxon>
        <taxon>Didymodactylos</taxon>
    </lineage>
</organism>
<evidence type="ECO:0000313" key="4">
    <source>
        <dbReference type="Proteomes" id="UP000682733"/>
    </source>
</evidence>
<keyword evidence="1" id="KW-1133">Transmembrane helix</keyword>
<dbReference type="Proteomes" id="UP000677228">
    <property type="component" value="Unassembled WGS sequence"/>
</dbReference>
<comment type="caution">
    <text evidence="3">The sequence shown here is derived from an EMBL/GenBank/DDBJ whole genome shotgun (WGS) entry which is preliminary data.</text>
</comment>
<evidence type="ECO:0000256" key="1">
    <source>
        <dbReference type="SAM" id="Phobius"/>
    </source>
</evidence>
<dbReference type="SUPFAM" id="SSF81321">
    <property type="entry name" value="Family A G protein-coupled receptor-like"/>
    <property type="match status" value="1"/>
</dbReference>
<dbReference type="Gene3D" id="1.20.1070.10">
    <property type="entry name" value="Rhodopsin 7-helix transmembrane proteins"/>
    <property type="match status" value="1"/>
</dbReference>
<sequence>MHVHEILHYTTIFDPSDPSGKVTLCVTVYTNSLISVYNRVNVLVHYFIPFISQVISDTILIIQTAHSRQRTTGGQQTFIDLFKKQFKIQREHYVTPIIIVLSSVPQAIRSFTYACTELKQTWQRYILLSTYFLSYVPQILGFILYVLPSSAYKTEFQQTFIERSFKVILQGQKIKIFHSEFDVKRQSSVLQYLCQQLQMDKIKASNVIDQIGDINQSSGYDDRVEESVNNFGTVVSDVDVSGSEEDEPSLKIGL</sequence>
<dbReference type="EMBL" id="CAJOBA010040836">
    <property type="protein sequence ID" value="CAF4101727.1"/>
    <property type="molecule type" value="Genomic_DNA"/>
</dbReference>
<proteinExistence type="predicted"/>
<keyword evidence="1" id="KW-0812">Transmembrane</keyword>
<reference evidence="3" key="1">
    <citation type="submission" date="2021-02" db="EMBL/GenBank/DDBJ databases">
        <authorList>
            <person name="Nowell W R."/>
        </authorList>
    </citation>
    <scope>NUCLEOTIDE SEQUENCE</scope>
</reference>
<protein>
    <submittedName>
        <fullName evidence="3">Uncharacterized protein</fullName>
    </submittedName>
</protein>
<dbReference type="AlphaFoldDB" id="A0A8S2QFJ2"/>
<dbReference type="EMBL" id="CAJNOK010019258">
    <property type="protein sequence ID" value="CAF1296464.1"/>
    <property type="molecule type" value="Genomic_DNA"/>
</dbReference>